<organism evidence="1 2">
    <name type="scientific">Vibrio crassostreae</name>
    <dbReference type="NCBI Taxonomy" id="246167"/>
    <lineage>
        <taxon>Bacteria</taxon>
        <taxon>Pseudomonadati</taxon>
        <taxon>Pseudomonadota</taxon>
        <taxon>Gammaproteobacteria</taxon>
        <taxon>Vibrionales</taxon>
        <taxon>Vibrionaceae</taxon>
        <taxon>Vibrio</taxon>
    </lineage>
</organism>
<reference evidence="2" key="1">
    <citation type="submission" date="2014-06" db="EMBL/GenBank/DDBJ databases">
        <authorList>
            <person name="Le Roux Frederique"/>
        </authorList>
    </citation>
    <scope>NUCLEOTIDE SEQUENCE [LARGE SCALE GENOMIC DNA]</scope>
    <source>
        <strain evidence="2">J5-5</strain>
    </source>
</reference>
<dbReference type="Proteomes" id="UP000049495">
    <property type="component" value="Unassembled WGS sequence"/>
</dbReference>
<dbReference type="AlphaFoldDB" id="A0A822N1X3"/>
<accession>A0A822N1X3</accession>
<gene>
    <name evidence="1" type="ORF">VCR5J5_300036</name>
</gene>
<comment type="caution">
    <text evidence="1">The sequence shown here is derived from an EMBL/GenBank/DDBJ whole genome shotgun (WGS) entry which is preliminary data.</text>
</comment>
<name>A0A822N1X3_9VIBR</name>
<evidence type="ECO:0000313" key="2">
    <source>
        <dbReference type="Proteomes" id="UP000049495"/>
    </source>
</evidence>
<protein>
    <submittedName>
        <fullName evidence="1">Uncharacterized protein</fullName>
    </submittedName>
</protein>
<proteinExistence type="predicted"/>
<evidence type="ECO:0000313" key="1">
    <source>
        <dbReference type="EMBL" id="CDT42349.1"/>
    </source>
</evidence>
<sequence>MSADMCLERTLLIYSTRSSYISSGREFVISPVRELYQNTYSALSGFL</sequence>
<dbReference type="EMBL" id="CCJV01000090">
    <property type="protein sequence ID" value="CDT42349.1"/>
    <property type="molecule type" value="Genomic_DNA"/>
</dbReference>